<organism evidence="4 5">
    <name type="scientific">Crossiella cryophila</name>
    <dbReference type="NCBI Taxonomy" id="43355"/>
    <lineage>
        <taxon>Bacteria</taxon>
        <taxon>Bacillati</taxon>
        <taxon>Actinomycetota</taxon>
        <taxon>Actinomycetes</taxon>
        <taxon>Pseudonocardiales</taxon>
        <taxon>Pseudonocardiaceae</taxon>
        <taxon>Crossiella</taxon>
    </lineage>
</organism>
<evidence type="ECO:0000313" key="4">
    <source>
        <dbReference type="EMBL" id="MBB4675373.1"/>
    </source>
</evidence>
<keyword evidence="3" id="KW-0472">Membrane</keyword>
<keyword evidence="3" id="KW-0812">Transmembrane</keyword>
<dbReference type="AlphaFoldDB" id="A0A7W7C6E1"/>
<feature type="region of interest" description="Disordered" evidence="2">
    <location>
        <begin position="198"/>
        <end position="217"/>
    </location>
</feature>
<keyword evidence="3" id="KW-1133">Transmembrane helix</keyword>
<evidence type="ECO:0000256" key="1">
    <source>
        <dbReference type="SAM" id="Coils"/>
    </source>
</evidence>
<accession>A0A7W7C6E1</accession>
<comment type="caution">
    <text evidence="4">The sequence shown here is derived from an EMBL/GenBank/DDBJ whole genome shotgun (WGS) entry which is preliminary data.</text>
</comment>
<feature type="coiled-coil region" evidence="1">
    <location>
        <begin position="90"/>
        <end position="120"/>
    </location>
</feature>
<protein>
    <submittedName>
        <fullName evidence="4">Uncharacterized protein YjbI with pentapeptide repeats</fullName>
    </submittedName>
</protein>
<gene>
    <name evidence="4" type="ORF">HNR67_001491</name>
</gene>
<keyword evidence="1" id="KW-0175">Coiled coil</keyword>
<dbReference type="EMBL" id="JACHMH010000001">
    <property type="protein sequence ID" value="MBB4675373.1"/>
    <property type="molecule type" value="Genomic_DNA"/>
</dbReference>
<keyword evidence="5" id="KW-1185">Reference proteome</keyword>
<proteinExistence type="predicted"/>
<sequence length="406" mass="44967">MEPWLWIGGGAAGLVTATVLLIVRARRADKDKQSVMLGATIAGAIGVLGLAVGWLLSSDPGAGRAEALKTGGVASGALIALYALWLNDRRRRTEEDRREIERDRQTVEVARQELERVRAVHDRERVADERFARSVELLGHEADQVRVGALHALVGLARAHPGRTQTVVDVLCSYLRRPFQHKRYGALRDQLAGDDIQPIKEPKKLPGVEDDQTRADDRERQVRLAAQRLIAEILRNAPEEVVCSLDLTGAVLENFALTKCRVETFSATDAEMYAGFTLDAVTFIGTVELTGSHFYGKASFSTSEFHGEVQAAETQFHDDAIFSFIKAFKYVNLESAVFKRAALFDESTIETLNLDLADIGEVLGMQNVELTNPEDRLRLPRGWRAVLDRKGKVLEVRGRTTAERLA</sequence>
<dbReference type="SUPFAM" id="SSF48371">
    <property type="entry name" value="ARM repeat"/>
    <property type="match status" value="1"/>
</dbReference>
<reference evidence="4 5" key="1">
    <citation type="submission" date="2020-08" db="EMBL/GenBank/DDBJ databases">
        <title>Sequencing the genomes of 1000 actinobacteria strains.</title>
        <authorList>
            <person name="Klenk H.-P."/>
        </authorList>
    </citation>
    <scope>NUCLEOTIDE SEQUENCE [LARGE SCALE GENOMIC DNA]</scope>
    <source>
        <strain evidence="4 5">DSM 44230</strain>
    </source>
</reference>
<dbReference type="InterPro" id="IPR016024">
    <property type="entry name" value="ARM-type_fold"/>
</dbReference>
<evidence type="ECO:0000256" key="2">
    <source>
        <dbReference type="SAM" id="MobiDB-lite"/>
    </source>
</evidence>
<feature type="transmembrane region" description="Helical" evidence="3">
    <location>
        <begin position="35"/>
        <end position="56"/>
    </location>
</feature>
<feature type="transmembrane region" description="Helical" evidence="3">
    <location>
        <begin position="6"/>
        <end position="23"/>
    </location>
</feature>
<dbReference type="RefSeq" id="WP_185001353.1">
    <property type="nucleotide sequence ID" value="NZ_BAAAUI010000006.1"/>
</dbReference>
<evidence type="ECO:0000256" key="3">
    <source>
        <dbReference type="SAM" id="Phobius"/>
    </source>
</evidence>
<feature type="transmembrane region" description="Helical" evidence="3">
    <location>
        <begin position="68"/>
        <end position="87"/>
    </location>
</feature>
<name>A0A7W7C6E1_9PSEU</name>
<evidence type="ECO:0000313" key="5">
    <source>
        <dbReference type="Proteomes" id="UP000533598"/>
    </source>
</evidence>
<dbReference type="Proteomes" id="UP000533598">
    <property type="component" value="Unassembled WGS sequence"/>
</dbReference>